<keyword evidence="4" id="KW-1185">Reference proteome</keyword>
<reference evidence="3" key="1">
    <citation type="journal article" date="2020" name="Stud. Mycol.">
        <title>101 Dothideomycetes genomes: a test case for predicting lifestyles and emergence of pathogens.</title>
        <authorList>
            <person name="Haridas S."/>
            <person name="Albert R."/>
            <person name="Binder M."/>
            <person name="Bloem J."/>
            <person name="Labutti K."/>
            <person name="Salamov A."/>
            <person name="Andreopoulos B."/>
            <person name="Baker S."/>
            <person name="Barry K."/>
            <person name="Bills G."/>
            <person name="Bluhm B."/>
            <person name="Cannon C."/>
            <person name="Castanera R."/>
            <person name="Culley D."/>
            <person name="Daum C."/>
            <person name="Ezra D."/>
            <person name="Gonzalez J."/>
            <person name="Henrissat B."/>
            <person name="Kuo A."/>
            <person name="Liang C."/>
            <person name="Lipzen A."/>
            <person name="Lutzoni F."/>
            <person name="Magnuson J."/>
            <person name="Mondo S."/>
            <person name="Nolan M."/>
            <person name="Ohm R."/>
            <person name="Pangilinan J."/>
            <person name="Park H.-J."/>
            <person name="Ramirez L."/>
            <person name="Alfaro M."/>
            <person name="Sun H."/>
            <person name="Tritt A."/>
            <person name="Yoshinaga Y."/>
            <person name="Zwiers L.-H."/>
            <person name="Turgeon B."/>
            <person name="Goodwin S."/>
            <person name="Spatafora J."/>
            <person name="Crous P."/>
            <person name="Grigoriev I."/>
        </authorList>
    </citation>
    <scope>NUCLEOTIDE SEQUENCE</scope>
    <source>
        <strain evidence="3">CBS 125425</strain>
    </source>
</reference>
<dbReference type="GO" id="GO:0016020">
    <property type="term" value="C:membrane"/>
    <property type="evidence" value="ECO:0007669"/>
    <property type="project" value="TreeGrafter"/>
</dbReference>
<dbReference type="PROSITE" id="PS50890">
    <property type="entry name" value="PUA"/>
    <property type="match status" value="1"/>
</dbReference>
<evidence type="ECO:0000313" key="4">
    <source>
        <dbReference type="Proteomes" id="UP000799444"/>
    </source>
</evidence>
<dbReference type="Gene3D" id="3.40.1090.10">
    <property type="entry name" value="Cytosolic phospholipase A2 catalytic domain"/>
    <property type="match status" value="1"/>
</dbReference>
<keyword evidence="2" id="KW-0442">Lipid degradation</keyword>
<proteinExistence type="predicted"/>
<dbReference type="GO" id="GO:0016042">
    <property type="term" value="P:lipid catabolic process"/>
    <property type="evidence" value="ECO:0007669"/>
    <property type="project" value="UniProtKB-KW"/>
</dbReference>
<evidence type="ECO:0000256" key="1">
    <source>
        <dbReference type="ARBA" id="ARBA00022801"/>
    </source>
</evidence>
<dbReference type="GO" id="GO:0047499">
    <property type="term" value="F:calcium-independent phospholipase A2 activity"/>
    <property type="evidence" value="ECO:0007669"/>
    <property type="project" value="TreeGrafter"/>
</dbReference>
<keyword evidence="2" id="KW-0443">Lipid metabolism</keyword>
<dbReference type="GO" id="GO:0019369">
    <property type="term" value="P:arachidonate metabolic process"/>
    <property type="evidence" value="ECO:0007669"/>
    <property type="project" value="TreeGrafter"/>
</dbReference>
<dbReference type="OrthoDB" id="1658288at2759"/>
<dbReference type="PANTHER" id="PTHR24185">
    <property type="entry name" value="CALCIUM-INDEPENDENT PHOSPHOLIPASE A2-GAMMA"/>
    <property type="match status" value="1"/>
</dbReference>
<comment type="caution">
    <text evidence="3">The sequence shown here is derived from an EMBL/GenBank/DDBJ whole genome shotgun (WGS) entry which is preliminary data.</text>
</comment>
<evidence type="ECO:0000256" key="2">
    <source>
        <dbReference type="ARBA" id="ARBA00022963"/>
    </source>
</evidence>
<evidence type="ECO:0000313" key="3">
    <source>
        <dbReference type="EMBL" id="KAF2731858.1"/>
    </source>
</evidence>
<gene>
    <name evidence="3" type="ORF">EJ04DRAFT_536399</name>
</gene>
<keyword evidence="1" id="KW-0378">Hydrolase</keyword>
<protein>
    <submittedName>
        <fullName evidence="3">FabD/lysophospholipase-like protein</fullName>
    </submittedName>
</protein>
<dbReference type="SUPFAM" id="SSF52151">
    <property type="entry name" value="FabD/lysophospholipase-like"/>
    <property type="match status" value="1"/>
</dbReference>
<sequence length="258" mass="28434">MQSTATAARHAPPLNGKQLRLLCLDGGVRGMSSLLILKKLMEMIDPDDLPKPCDYFDMISGTGRLQMSVQECINEYKALFSSVFKIRHRVKFTGKNEALENGIKEVVRKRLGDANALFKDSSHRGGCKTFVCATSGNTLEPVVISSYYSDRCVNDLREISHIWEIGAAMFLDGGMGANNPVIKLWEDAQDMFCNGPGLKFKDNLICLVSIGTGLGHLKALGNSEVGLEEADKQGLIEEATRRYITLERSNADLRKCKG</sequence>
<organism evidence="3 4">
    <name type="scientific">Polyplosphaeria fusca</name>
    <dbReference type="NCBI Taxonomy" id="682080"/>
    <lineage>
        <taxon>Eukaryota</taxon>
        <taxon>Fungi</taxon>
        <taxon>Dikarya</taxon>
        <taxon>Ascomycota</taxon>
        <taxon>Pezizomycotina</taxon>
        <taxon>Dothideomycetes</taxon>
        <taxon>Pleosporomycetidae</taxon>
        <taxon>Pleosporales</taxon>
        <taxon>Tetraplosphaeriaceae</taxon>
        <taxon>Polyplosphaeria</taxon>
    </lineage>
</organism>
<dbReference type="EMBL" id="ML996188">
    <property type="protein sequence ID" value="KAF2731858.1"/>
    <property type="molecule type" value="Genomic_DNA"/>
</dbReference>
<dbReference type="PANTHER" id="PTHR24185:SF1">
    <property type="entry name" value="CALCIUM-INDEPENDENT PHOSPHOLIPASE A2-GAMMA"/>
    <property type="match status" value="1"/>
</dbReference>
<dbReference type="AlphaFoldDB" id="A0A9P4QV27"/>
<name>A0A9P4QV27_9PLEO</name>
<dbReference type="InterPro" id="IPR016035">
    <property type="entry name" value="Acyl_Trfase/lysoPLipase"/>
</dbReference>
<dbReference type="Proteomes" id="UP000799444">
    <property type="component" value="Unassembled WGS sequence"/>
</dbReference>
<accession>A0A9P4QV27</accession>